<keyword evidence="1" id="KW-1133">Transmembrane helix</keyword>
<dbReference type="InterPro" id="IPR022134">
    <property type="entry name" value="DUF3667"/>
</dbReference>
<keyword evidence="3" id="KW-1185">Reference proteome</keyword>
<feature type="transmembrane region" description="Helical" evidence="1">
    <location>
        <begin position="372"/>
        <end position="392"/>
    </location>
</feature>
<gene>
    <name evidence="2" type="ORF">EKH79_10040</name>
</gene>
<protein>
    <submittedName>
        <fullName evidence="2">DUF3667 domain-containing protein</fullName>
    </submittedName>
</protein>
<evidence type="ECO:0000313" key="3">
    <source>
        <dbReference type="Proteomes" id="UP000267077"/>
    </source>
</evidence>
<dbReference type="RefSeq" id="WP_126673646.1">
    <property type="nucleotide sequence ID" value="NZ_RYZR01000005.1"/>
</dbReference>
<name>A0A432LTQ2_9GAMM</name>
<keyword evidence="1" id="KW-0472">Membrane</keyword>
<evidence type="ECO:0000256" key="1">
    <source>
        <dbReference type="SAM" id="Phobius"/>
    </source>
</evidence>
<evidence type="ECO:0000313" key="2">
    <source>
        <dbReference type="EMBL" id="RUL64365.1"/>
    </source>
</evidence>
<dbReference type="OrthoDB" id="9111327at2"/>
<reference evidence="2 3" key="1">
    <citation type="submission" date="2018-12" db="EMBL/GenBank/DDBJ databases">
        <title>Dyella dinghuensis sp. nov. DHOA06 and Dyella choica sp. nov. 4M-K27, isolated from forest soil.</title>
        <authorList>
            <person name="Qiu L.-H."/>
            <person name="Gao Z.-H."/>
        </authorList>
    </citation>
    <scope>NUCLEOTIDE SEQUENCE [LARGE SCALE GENOMIC DNA]</scope>
    <source>
        <strain evidence="2 3">DHOA06</strain>
    </source>
</reference>
<keyword evidence="1" id="KW-0812">Transmembrane</keyword>
<dbReference type="EMBL" id="RYZR01000005">
    <property type="protein sequence ID" value="RUL64365.1"/>
    <property type="molecule type" value="Genomic_DNA"/>
</dbReference>
<proteinExistence type="predicted"/>
<feature type="transmembrane region" description="Helical" evidence="1">
    <location>
        <begin position="329"/>
        <end position="351"/>
    </location>
</feature>
<dbReference type="Proteomes" id="UP000267077">
    <property type="component" value="Unassembled WGS sequence"/>
</dbReference>
<dbReference type="Pfam" id="PF12412">
    <property type="entry name" value="DUF3667"/>
    <property type="match status" value="1"/>
</dbReference>
<organism evidence="2 3">
    <name type="scientific">Dyella dinghuensis</name>
    <dbReference type="NCBI Taxonomy" id="1920169"/>
    <lineage>
        <taxon>Bacteria</taxon>
        <taxon>Pseudomonadati</taxon>
        <taxon>Pseudomonadota</taxon>
        <taxon>Gammaproteobacteria</taxon>
        <taxon>Lysobacterales</taxon>
        <taxon>Rhodanobacteraceae</taxon>
        <taxon>Dyella</taxon>
    </lineage>
</organism>
<dbReference type="AlphaFoldDB" id="A0A432LTQ2"/>
<feature type="transmembrane region" description="Helical" evidence="1">
    <location>
        <begin position="262"/>
        <end position="287"/>
    </location>
</feature>
<accession>A0A432LTQ2</accession>
<sequence length="393" mass="44100">MKELTSFEGLQCANCTTPLEGEYCHHCGQSVHSVLRPVHGLMEEFLETFLHIDGRIFHTLPPLMFKPGFLTLEYFSGRRVRYIAPFRLMFVMCLLSLFVIHIDTDLITSRSAEQRQQKLLIGQSGSFADDTDTSDVQRDLNKKLAILEAARADNTGPTGNATIVSQIDATEQKYRDEAKQRLIDLGKSPAAAASTASAPVQASEHEDGYSKATGPVHIGWLPDFANERLTLLRIHMVENIKALSSGSLSSRREAQERLITNLFGALPGIMLVLIPVFALVLAVFYLFRRRLYMEHLIVALHSHAFIFASLLLFALAGMLQTWLTPHAHWVIYVLGTIQVALTVWIPIYLLIMQKRVYRQGWPMTIVKYGFVGWIYTWLFGFALAAAGILGLAH</sequence>
<feature type="transmembrane region" description="Helical" evidence="1">
    <location>
        <begin position="299"/>
        <end position="323"/>
    </location>
</feature>
<comment type="caution">
    <text evidence="2">The sequence shown here is derived from an EMBL/GenBank/DDBJ whole genome shotgun (WGS) entry which is preliminary data.</text>
</comment>